<sequence>MGSCISLRRPSPSSPKDVGQGKHVISRDPKPHSKFRVKKTSKSLPSTVPSCTPSATFCSPSLLTFSRSNYCTENEYLWSFLEEKVHCSDKNSSEKSVLATSFSVAAPLRSKQPNGHKNFSPSPTLNQQNSFRREPKRHRFGTSFLHPTNLGPSSPCPRFHIEIPESGKLYAVTSSIPTRNLDCSWPRQEFKSRLSDPDRSHVVTNSVPQRSLKNRPKEMNMNSVAVWPSARSKENTRASPWDNAIQDGSSMKKTEKFIDEIDPGADNNAVGTMVSDLYWELPIDDIDNPLISLDCFLFL</sequence>
<feature type="region of interest" description="Disordered" evidence="1">
    <location>
        <begin position="109"/>
        <end position="131"/>
    </location>
</feature>
<evidence type="ECO:0000256" key="1">
    <source>
        <dbReference type="SAM" id="MobiDB-lite"/>
    </source>
</evidence>
<keyword evidence="3" id="KW-1185">Reference proteome</keyword>
<feature type="compositionally biased region" description="Basic residues" evidence="1">
    <location>
        <begin position="32"/>
        <end position="41"/>
    </location>
</feature>
<name>A0A835HK51_9MAGN</name>
<evidence type="ECO:0000313" key="3">
    <source>
        <dbReference type="Proteomes" id="UP000631114"/>
    </source>
</evidence>
<comment type="caution">
    <text evidence="2">The sequence shown here is derived from an EMBL/GenBank/DDBJ whole genome shotgun (WGS) entry which is preliminary data.</text>
</comment>
<proteinExistence type="predicted"/>
<accession>A0A835HK51</accession>
<gene>
    <name evidence="2" type="ORF">IFM89_001733</name>
</gene>
<organism evidence="2 3">
    <name type="scientific">Coptis chinensis</name>
    <dbReference type="NCBI Taxonomy" id="261450"/>
    <lineage>
        <taxon>Eukaryota</taxon>
        <taxon>Viridiplantae</taxon>
        <taxon>Streptophyta</taxon>
        <taxon>Embryophyta</taxon>
        <taxon>Tracheophyta</taxon>
        <taxon>Spermatophyta</taxon>
        <taxon>Magnoliopsida</taxon>
        <taxon>Ranunculales</taxon>
        <taxon>Ranunculaceae</taxon>
        <taxon>Coptidoideae</taxon>
        <taxon>Coptis</taxon>
    </lineage>
</organism>
<feature type="region of interest" description="Disordered" evidence="1">
    <location>
        <begin position="1"/>
        <end position="47"/>
    </location>
</feature>
<dbReference type="OrthoDB" id="1745046at2759"/>
<dbReference type="Proteomes" id="UP000631114">
    <property type="component" value="Unassembled WGS sequence"/>
</dbReference>
<reference evidence="2 3" key="1">
    <citation type="submission" date="2020-10" db="EMBL/GenBank/DDBJ databases">
        <title>The Coptis chinensis genome and diversification of protoberbering-type alkaloids.</title>
        <authorList>
            <person name="Wang B."/>
            <person name="Shu S."/>
            <person name="Song C."/>
            <person name="Liu Y."/>
        </authorList>
    </citation>
    <scope>NUCLEOTIDE SEQUENCE [LARGE SCALE GENOMIC DNA]</scope>
    <source>
        <strain evidence="2">HL-2020</strain>
        <tissue evidence="2">Leaf</tissue>
    </source>
</reference>
<dbReference type="EMBL" id="JADFTS010000006">
    <property type="protein sequence ID" value="KAF9599787.1"/>
    <property type="molecule type" value="Genomic_DNA"/>
</dbReference>
<feature type="compositionally biased region" description="Polar residues" evidence="1">
    <location>
        <begin position="111"/>
        <end position="130"/>
    </location>
</feature>
<dbReference type="AlphaFoldDB" id="A0A835HK51"/>
<evidence type="ECO:0000313" key="2">
    <source>
        <dbReference type="EMBL" id="KAF9599787.1"/>
    </source>
</evidence>
<protein>
    <submittedName>
        <fullName evidence="2">Uncharacterized protein</fullName>
    </submittedName>
</protein>